<evidence type="ECO:0000259" key="1">
    <source>
        <dbReference type="SMART" id="SM00860"/>
    </source>
</evidence>
<dbReference type="Pfam" id="PF09346">
    <property type="entry name" value="SMI1_KNR4"/>
    <property type="match status" value="1"/>
</dbReference>
<dbReference type="InterPro" id="IPR018958">
    <property type="entry name" value="Knr4/Smi1-like_dom"/>
</dbReference>
<dbReference type="EMBL" id="MDTU01000003">
    <property type="protein sequence ID" value="ODN41413.1"/>
    <property type="molecule type" value="Genomic_DNA"/>
</dbReference>
<evidence type="ECO:0000313" key="3">
    <source>
        <dbReference type="Proteomes" id="UP000094329"/>
    </source>
</evidence>
<reference evidence="2 3" key="1">
    <citation type="submission" date="2016-08" db="EMBL/GenBank/DDBJ databases">
        <title>Draft genome sequence of Candidatus Piscirickettsia litoralis, from seawater.</title>
        <authorList>
            <person name="Wan X."/>
            <person name="Lee A.J."/>
            <person name="Hou S."/>
            <person name="Donachie S.P."/>
        </authorList>
    </citation>
    <scope>NUCLEOTIDE SEQUENCE [LARGE SCALE GENOMIC DNA]</scope>
    <source>
        <strain evidence="2 3">Y2</strain>
    </source>
</reference>
<dbReference type="SMART" id="SM00860">
    <property type="entry name" value="SMI1_KNR4"/>
    <property type="match status" value="1"/>
</dbReference>
<keyword evidence="3" id="KW-1185">Reference proteome</keyword>
<dbReference type="InterPro" id="IPR037883">
    <property type="entry name" value="Knr4/Smi1-like_sf"/>
</dbReference>
<organism evidence="2 3">
    <name type="scientific">Piscirickettsia litoralis</name>
    <dbReference type="NCBI Taxonomy" id="1891921"/>
    <lineage>
        <taxon>Bacteria</taxon>
        <taxon>Pseudomonadati</taxon>
        <taxon>Pseudomonadota</taxon>
        <taxon>Gammaproteobacteria</taxon>
        <taxon>Thiotrichales</taxon>
        <taxon>Piscirickettsiaceae</taxon>
        <taxon>Piscirickettsia</taxon>
    </lineage>
</organism>
<dbReference type="Proteomes" id="UP000094329">
    <property type="component" value="Unassembled WGS sequence"/>
</dbReference>
<comment type="caution">
    <text evidence="2">The sequence shown here is derived from an EMBL/GenBank/DDBJ whole genome shotgun (WGS) entry which is preliminary data.</text>
</comment>
<evidence type="ECO:0000313" key="2">
    <source>
        <dbReference type="EMBL" id="ODN41413.1"/>
    </source>
</evidence>
<gene>
    <name evidence="2" type="ORF">BGC07_16755</name>
</gene>
<name>A0ABX2ZY46_9GAMM</name>
<feature type="domain" description="Knr4/Smi1-like" evidence="1">
    <location>
        <begin position="10"/>
        <end position="137"/>
    </location>
</feature>
<dbReference type="Gene3D" id="3.40.1580.10">
    <property type="entry name" value="SMI1/KNR4-like"/>
    <property type="match status" value="1"/>
</dbReference>
<dbReference type="RefSeq" id="WP_069314206.1">
    <property type="nucleotide sequence ID" value="NZ_MDTU01000003.1"/>
</dbReference>
<proteinExistence type="predicted"/>
<protein>
    <recommendedName>
        <fullName evidence="1">Knr4/Smi1-like domain-containing protein</fullName>
    </recommendedName>
</protein>
<sequence>MAVQAKNFKSLTDTEIKAFEERNKLKIPQNFIGFLHRYNGSTPETNSFEKTYSVNNFIELSKFKEELPNELNIKDFLPFAEDGCGNYFLLRLHDGAIIFWDHEIEEPDSLQKIANNITEFDKKLIRDEENINDIISKNDVTFKKKWIDPDFEREMIEKGLMNKK</sequence>
<accession>A0ABX2ZY46</accession>
<dbReference type="SUPFAM" id="SSF160631">
    <property type="entry name" value="SMI1/KNR4-like"/>
    <property type="match status" value="1"/>
</dbReference>